<proteinExistence type="predicted"/>
<keyword evidence="2" id="KW-1185">Reference proteome</keyword>
<evidence type="ECO:0000313" key="2">
    <source>
        <dbReference type="Proteomes" id="UP001501011"/>
    </source>
</evidence>
<dbReference type="Proteomes" id="UP001501011">
    <property type="component" value="Unassembled WGS sequence"/>
</dbReference>
<reference evidence="2" key="1">
    <citation type="journal article" date="2019" name="Int. J. Syst. Evol. Microbiol.">
        <title>The Global Catalogue of Microorganisms (GCM) 10K type strain sequencing project: providing services to taxonomists for standard genome sequencing and annotation.</title>
        <authorList>
            <consortium name="The Broad Institute Genomics Platform"/>
            <consortium name="The Broad Institute Genome Sequencing Center for Infectious Disease"/>
            <person name="Wu L."/>
            <person name="Ma J."/>
        </authorList>
    </citation>
    <scope>NUCLEOTIDE SEQUENCE [LARGE SCALE GENOMIC DNA]</scope>
    <source>
        <strain evidence="2">JCM 17728</strain>
    </source>
</reference>
<comment type="caution">
    <text evidence="1">The sequence shown here is derived from an EMBL/GenBank/DDBJ whole genome shotgun (WGS) entry which is preliminary data.</text>
</comment>
<organism evidence="1 2">
    <name type="scientific">Kangiella marina</name>
    <dbReference type="NCBI Taxonomy" id="1079178"/>
    <lineage>
        <taxon>Bacteria</taxon>
        <taxon>Pseudomonadati</taxon>
        <taxon>Pseudomonadota</taxon>
        <taxon>Gammaproteobacteria</taxon>
        <taxon>Kangiellales</taxon>
        <taxon>Kangiellaceae</taxon>
        <taxon>Kangiella</taxon>
    </lineage>
</organism>
<evidence type="ECO:0000313" key="1">
    <source>
        <dbReference type="EMBL" id="GAA4357988.1"/>
    </source>
</evidence>
<dbReference type="EMBL" id="BAABFV010000001">
    <property type="protein sequence ID" value="GAA4357988.1"/>
    <property type="molecule type" value="Genomic_DNA"/>
</dbReference>
<gene>
    <name evidence="1" type="ORF">GCM10023151_07570</name>
</gene>
<evidence type="ECO:0008006" key="3">
    <source>
        <dbReference type="Google" id="ProtNLM"/>
    </source>
</evidence>
<sequence length="177" mass="21044">MRQNKYHIGRKVIFILISLVLTSCGLQEKEREIIKIKGFNIIQEDRTINFILPEHCLSSYKEWFGQMNDKGYKLNTNIYKIDHFAPFGNIKYTAMINSNYFSNSTLWTKVNNYLTKSCYGDTYDEIDAVQLFNKDQDLFTIYQLDVPLTNIRLRNKTIEVYYDSEVLSEYIKTKRQK</sequence>
<dbReference type="RefSeq" id="WP_345291868.1">
    <property type="nucleotide sequence ID" value="NZ_BAABFV010000001.1"/>
</dbReference>
<dbReference type="PROSITE" id="PS51257">
    <property type="entry name" value="PROKAR_LIPOPROTEIN"/>
    <property type="match status" value="1"/>
</dbReference>
<name>A0ABP8IFX0_9GAMM</name>
<accession>A0ABP8IFX0</accession>
<protein>
    <recommendedName>
        <fullName evidence="3">Lipoprotein</fullName>
    </recommendedName>
</protein>